<feature type="compositionally biased region" description="Basic and acidic residues" evidence="1">
    <location>
        <begin position="455"/>
        <end position="467"/>
    </location>
</feature>
<feature type="region of interest" description="Disordered" evidence="1">
    <location>
        <begin position="455"/>
        <end position="484"/>
    </location>
</feature>
<keyword evidence="3" id="KW-1185">Reference proteome</keyword>
<evidence type="ECO:0000313" key="3">
    <source>
        <dbReference type="Proteomes" id="UP001159363"/>
    </source>
</evidence>
<organism evidence="2 3">
    <name type="scientific">Dryococelus australis</name>
    <dbReference type="NCBI Taxonomy" id="614101"/>
    <lineage>
        <taxon>Eukaryota</taxon>
        <taxon>Metazoa</taxon>
        <taxon>Ecdysozoa</taxon>
        <taxon>Arthropoda</taxon>
        <taxon>Hexapoda</taxon>
        <taxon>Insecta</taxon>
        <taxon>Pterygota</taxon>
        <taxon>Neoptera</taxon>
        <taxon>Polyneoptera</taxon>
        <taxon>Phasmatodea</taxon>
        <taxon>Verophasmatodea</taxon>
        <taxon>Anareolatae</taxon>
        <taxon>Phasmatidae</taxon>
        <taxon>Eurycanthinae</taxon>
        <taxon>Dryococelus</taxon>
    </lineage>
</organism>
<comment type="caution">
    <text evidence="2">The sequence shown here is derived from an EMBL/GenBank/DDBJ whole genome shotgun (WGS) entry which is preliminary data.</text>
</comment>
<sequence length="630" mass="69591">MKRKDNMVSSAERGAKRQERSHYKLFTEETRRGPLTQRPYLVNVSGDIISRRFLCSEGLAYLSATLLLSAGPGSNYRQGTRHGLEVVAPPASSVEMVGRYHWSAGFLGDLPFPSPFYIGAAPHTPSFTLIGSQDLDSPHSLLTQELALDLPKAVHDKIQNKPGQPAGSELTRQIANRRKNNRPIRARCKLSFEARVEDLSLSTSKSATSVPTCCRDNVTLVRSAGFRFGKLFKKTPRLAGLPPGNEMIRYLISNSVRFITTTSPPSASSESALAVACYLPVALVRNGQRRMTSIQTRYLRVMFWYTRSPIPGSPRSAAALRQIRTSTDRSVSRQLTTSSERHVKKLDADAGHHFRGTTVAELLGPRWLSCWDHGGYAVGTTVATVAELLAFSPLTKTFRVQFPAESQDFRKWESCQTMPLAGGLPRGAPASPTPSYRRSILTSITLIGSQDLDDRRVRGVPPRHVDADGGLSEAPGSSIRPHQGRPSLIVFQSASSSPSAVGERRCAPGEVNHAKSRDRVVPKAEYCSYSNLYVPCVQQPFRVKAVHNKVSTSETNLRKKSLPLPVYRGKFLPHVGDKRDVVHLPNVTSCYDIKAVGSRITWKSRQPQELSPNDTTRTVKKILLHFTEKC</sequence>
<reference evidence="2 3" key="1">
    <citation type="submission" date="2023-02" db="EMBL/GenBank/DDBJ databases">
        <title>LHISI_Scaffold_Assembly.</title>
        <authorList>
            <person name="Stuart O.P."/>
            <person name="Cleave R."/>
            <person name="Magrath M.J.L."/>
            <person name="Mikheyev A.S."/>
        </authorList>
    </citation>
    <scope>NUCLEOTIDE SEQUENCE [LARGE SCALE GENOMIC DNA]</scope>
    <source>
        <strain evidence="2">Daus_M_001</strain>
        <tissue evidence="2">Leg muscle</tissue>
    </source>
</reference>
<proteinExistence type="predicted"/>
<gene>
    <name evidence="2" type="ORF">PR048_024656</name>
</gene>
<dbReference type="Proteomes" id="UP001159363">
    <property type="component" value="Chromosome 9"/>
</dbReference>
<dbReference type="EMBL" id="JARBHB010000010">
    <property type="protein sequence ID" value="KAJ8873820.1"/>
    <property type="molecule type" value="Genomic_DNA"/>
</dbReference>
<protein>
    <submittedName>
        <fullName evidence="2">Uncharacterized protein</fullName>
    </submittedName>
</protein>
<evidence type="ECO:0000313" key="2">
    <source>
        <dbReference type="EMBL" id="KAJ8873820.1"/>
    </source>
</evidence>
<evidence type="ECO:0000256" key="1">
    <source>
        <dbReference type="SAM" id="MobiDB-lite"/>
    </source>
</evidence>
<name>A0ABQ9GP62_9NEOP</name>
<accession>A0ABQ9GP62</accession>
<feature type="compositionally biased region" description="Basic and acidic residues" evidence="1">
    <location>
        <begin position="13"/>
        <end position="26"/>
    </location>
</feature>
<feature type="region of interest" description="Disordered" evidence="1">
    <location>
        <begin position="1"/>
        <end position="26"/>
    </location>
</feature>